<dbReference type="Proteomes" id="UP000476055">
    <property type="component" value="Unassembled WGS sequence"/>
</dbReference>
<keyword evidence="2" id="KW-1185">Reference proteome</keyword>
<organism evidence="1 2">
    <name type="scientific">Waltera intestinalis</name>
    <dbReference type="NCBI Taxonomy" id="2606635"/>
    <lineage>
        <taxon>Bacteria</taxon>
        <taxon>Bacillati</taxon>
        <taxon>Bacillota</taxon>
        <taxon>Clostridia</taxon>
        <taxon>Lachnospirales</taxon>
        <taxon>Lachnospiraceae</taxon>
        <taxon>Waltera</taxon>
    </lineage>
</organism>
<dbReference type="GO" id="GO:0016301">
    <property type="term" value="F:kinase activity"/>
    <property type="evidence" value="ECO:0007669"/>
    <property type="project" value="UniProtKB-KW"/>
</dbReference>
<dbReference type="AlphaFoldDB" id="A0A6L5YHV3"/>
<comment type="caution">
    <text evidence="1">The sequence shown here is derived from an EMBL/GenBank/DDBJ whole genome shotgun (WGS) entry which is preliminary data.</text>
</comment>
<dbReference type="EMBL" id="VUMU01000002">
    <property type="protein sequence ID" value="MST57257.1"/>
    <property type="molecule type" value="Genomic_DNA"/>
</dbReference>
<evidence type="ECO:0000313" key="2">
    <source>
        <dbReference type="Proteomes" id="UP000476055"/>
    </source>
</evidence>
<evidence type="ECO:0000313" key="1">
    <source>
        <dbReference type="EMBL" id="MST57257.1"/>
    </source>
</evidence>
<sequence>MKRCWSVLTNDMHSCYITHLNVVHVHHVFNGSRKAASEARGFLVPLHPTLHTNGPDSVHRKPNQGLDLMLKQKCQRYYEEHYGTRDEFIKEFGRSYL</sequence>
<keyword evidence="1" id="KW-0808">Transferase</keyword>
<protein>
    <submittedName>
        <fullName evidence="1">Phosphoenolpyruvate carboxykinase</fullName>
    </submittedName>
</protein>
<proteinExistence type="predicted"/>
<keyword evidence="1" id="KW-0670">Pyruvate</keyword>
<name>A0A6L5YHV3_9FIRM</name>
<reference evidence="1 2" key="1">
    <citation type="submission" date="2019-08" db="EMBL/GenBank/DDBJ databases">
        <title>In-depth cultivation of the pig gut microbiome towards novel bacterial diversity and tailored functional studies.</title>
        <authorList>
            <person name="Wylensek D."/>
            <person name="Hitch T.C.A."/>
            <person name="Clavel T."/>
        </authorList>
    </citation>
    <scope>NUCLEOTIDE SEQUENCE [LARGE SCALE GENOMIC DNA]</scope>
    <source>
        <strain evidence="1 2">WCA3-601-WT-6H</strain>
    </source>
</reference>
<dbReference type="RefSeq" id="WP_154495223.1">
    <property type="nucleotide sequence ID" value="NZ_VUMU01000002.1"/>
</dbReference>
<keyword evidence="1" id="KW-0418">Kinase</keyword>
<gene>
    <name evidence="1" type="ORF">FYJ59_03180</name>
</gene>
<accession>A0A6L5YHV3</accession>